<comment type="caution">
    <text evidence="3">The sequence shown here is derived from an EMBL/GenBank/DDBJ whole genome shotgun (WGS) entry which is preliminary data.</text>
</comment>
<dbReference type="OrthoDB" id="5919588at2759"/>
<feature type="domain" description="PiggyBac transposable element-derived protein" evidence="2">
    <location>
        <begin position="17"/>
        <end position="227"/>
    </location>
</feature>
<dbReference type="AlphaFoldDB" id="A0A0V1KW44"/>
<keyword evidence="4" id="KW-1185">Reference proteome</keyword>
<dbReference type="Pfam" id="PF13843">
    <property type="entry name" value="DDE_Tnp_1_7"/>
    <property type="match status" value="2"/>
</dbReference>
<reference evidence="3 4" key="1">
    <citation type="submission" date="2015-05" db="EMBL/GenBank/DDBJ databases">
        <title>Evolution of Trichinella species and genotypes.</title>
        <authorList>
            <person name="Korhonen P.K."/>
            <person name="Edoardo P."/>
            <person name="Giuseppe L.R."/>
            <person name="Gasser R.B."/>
        </authorList>
    </citation>
    <scope>NUCLEOTIDE SEQUENCE [LARGE SCALE GENOMIC DNA]</scope>
    <source>
        <strain evidence="3">ISS10</strain>
    </source>
</reference>
<proteinExistence type="predicted"/>
<evidence type="ECO:0000256" key="1">
    <source>
        <dbReference type="SAM" id="MobiDB-lite"/>
    </source>
</evidence>
<gene>
    <name evidence="3" type="primary">PGBD4</name>
    <name evidence="3" type="ORF">T02_8739</name>
</gene>
<dbReference type="PANTHER" id="PTHR46599:SF6">
    <property type="entry name" value="DUAL SPECIFICITY PHOSPHATASE 26"/>
    <property type="match status" value="1"/>
</dbReference>
<accession>A0A0V1KW44</accession>
<feature type="domain" description="PiggyBac transposable element-derived protein" evidence="2">
    <location>
        <begin position="314"/>
        <end position="527"/>
    </location>
</feature>
<dbReference type="PANTHER" id="PTHR46599">
    <property type="entry name" value="PIGGYBAC TRANSPOSABLE ELEMENT-DERIVED PROTEIN 4"/>
    <property type="match status" value="1"/>
</dbReference>
<protein>
    <submittedName>
        <fullName evidence="3">PiggyBac transposable element-derived protein 4</fullName>
    </submittedName>
</protein>
<dbReference type="EMBL" id="JYDW01000222">
    <property type="protein sequence ID" value="KRZ51556.1"/>
    <property type="molecule type" value="Genomic_DNA"/>
</dbReference>
<sequence>MQHLSLLRFYSLWDIWVYNPSENVTVDERLYPFKGRCQFRQYMPKKPAKYGIKFWVACCSKSSYAWNMQIYTGKPSSGTREKNQGMRVVLDMVNGLKGHNVTYDNFFTSYALGVELKKKNLTLAELATKGTATTTRQKIAFPENCTIISYLPKKNKNVLVLRTMHNVNQVCDGKGSKPDIILHYSNTEGGVDNLDKMASTYSCQGMTVRWPLVIFYNIIDVYAYNAYVLWTEKHPAWNVGRLHKRGLFVEELGKALVQPEMMMSKTLPRTAAAKSAVERLRKDAEQPSTSGITDTDTGGKKRARCQFCVSSDNKTSVYNPSENVTVDERLYPFKGRCQFRQYMPKKPAKYGIKFWVACCSKSSYAWNMQIYTGKPSSGTREKNQGMRVVLDMVNGLKGHNVTYDNFFTSYALGVELKKKNLTLAELATKGTATTTRQKIAFPENCTIISYLPKKNKNVLVLRTMHNVNQVCDGKGSKPDIILHYSNTEGGVDNLDKMASTYSCQGMTVRWPLVIFYNIIDVYAYNAYVLWTEKHPAWNVGRLHKRGLFVEELGKALVQPEMMMRKTLPRTAAAKSAVERLRKDAEQPSTSGITDTDTGEPDVNYVFKVTTRQAYVVKNAKNTFVKIIHNHIVTYVQKKFKCVNVHPPYTSQYDRKTNCASFMGQFDPEDNG</sequence>
<dbReference type="STRING" id="6335.A0A0V1KW44"/>
<name>A0A0V1KW44_9BILA</name>
<organism evidence="3 4">
    <name type="scientific">Trichinella nativa</name>
    <dbReference type="NCBI Taxonomy" id="6335"/>
    <lineage>
        <taxon>Eukaryota</taxon>
        <taxon>Metazoa</taxon>
        <taxon>Ecdysozoa</taxon>
        <taxon>Nematoda</taxon>
        <taxon>Enoplea</taxon>
        <taxon>Dorylaimia</taxon>
        <taxon>Trichinellida</taxon>
        <taxon>Trichinellidae</taxon>
        <taxon>Trichinella</taxon>
    </lineage>
</organism>
<feature type="non-terminal residue" evidence="3">
    <location>
        <position position="671"/>
    </location>
</feature>
<evidence type="ECO:0000313" key="4">
    <source>
        <dbReference type="Proteomes" id="UP000054721"/>
    </source>
</evidence>
<evidence type="ECO:0000259" key="2">
    <source>
        <dbReference type="Pfam" id="PF13843"/>
    </source>
</evidence>
<dbReference type="Proteomes" id="UP000054721">
    <property type="component" value="Unassembled WGS sequence"/>
</dbReference>
<feature type="region of interest" description="Disordered" evidence="1">
    <location>
        <begin position="280"/>
        <end position="299"/>
    </location>
</feature>
<dbReference type="InterPro" id="IPR029526">
    <property type="entry name" value="PGBD"/>
</dbReference>
<evidence type="ECO:0000313" key="3">
    <source>
        <dbReference type="EMBL" id="KRZ51556.1"/>
    </source>
</evidence>